<feature type="transmembrane region" description="Helical" evidence="11">
    <location>
        <begin position="495"/>
        <end position="515"/>
    </location>
</feature>
<evidence type="ECO:0000313" key="13">
    <source>
        <dbReference type="Proteomes" id="UP001151699"/>
    </source>
</evidence>
<evidence type="ECO:0000313" key="12">
    <source>
        <dbReference type="EMBL" id="KAJ6638666.1"/>
    </source>
</evidence>
<feature type="transmembrane region" description="Helical" evidence="11">
    <location>
        <begin position="530"/>
        <end position="550"/>
    </location>
</feature>
<feature type="transmembrane region" description="Helical" evidence="11">
    <location>
        <begin position="322"/>
        <end position="344"/>
    </location>
</feature>
<feature type="transmembrane region" description="Helical" evidence="11">
    <location>
        <begin position="608"/>
        <end position="626"/>
    </location>
</feature>
<comment type="similarity">
    <text evidence="2">Belongs to the otopetrin family.</text>
</comment>
<protein>
    <submittedName>
        <fullName evidence="12">Proton channel OtopLc</fullName>
    </submittedName>
</protein>
<comment type="caution">
    <text evidence="12">The sequence shown here is derived from an EMBL/GenBank/DDBJ whole genome shotgun (WGS) entry which is preliminary data.</text>
</comment>
<dbReference type="GO" id="GO:0005886">
    <property type="term" value="C:plasma membrane"/>
    <property type="evidence" value="ECO:0007669"/>
    <property type="project" value="UniProtKB-SubCell"/>
</dbReference>
<evidence type="ECO:0000256" key="7">
    <source>
        <dbReference type="ARBA" id="ARBA00022989"/>
    </source>
</evidence>
<evidence type="ECO:0000256" key="1">
    <source>
        <dbReference type="ARBA" id="ARBA00004651"/>
    </source>
</evidence>
<feature type="transmembrane region" description="Helical" evidence="11">
    <location>
        <begin position="677"/>
        <end position="698"/>
    </location>
</feature>
<feature type="transmembrane region" description="Helical" evidence="11">
    <location>
        <begin position="291"/>
        <end position="310"/>
    </location>
</feature>
<keyword evidence="5 11" id="KW-0812">Transmembrane</keyword>
<keyword evidence="9 11" id="KW-0472">Membrane</keyword>
<evidence type="ECO:0000256" key="6">
    <source>
        <dbReference type="ARBA" id="ARBA00022781"/>
    </source>
</evidence>
<reference evidence="12" key="1">
    <citation type="submission" date="2022-07" db="EMBL/GenBank/DDBJ databases">
        <authorList>
            <person name="Trinca V."/>
            <person name="Uliana J.V.C."/>
            <person name="Torres T.T."/>
            <person name="Ward R.J."/>
            <person name="Monesi N."/>
        </authorList>
    </citation>
    <scope>NUCLEOTIDE SEQUENCE</scope>
    <source>
        <strain evidence="12">HSMRA1968</strain>
        <tissue evidence="12">Whole embryos</tissue>
    </source>
</reference>
<feature type="transmembrane region" description="Helical" evidence="11">
    <location>
        <begin position="252"/>
        <end position="271"/>
    </location>
</feature>
<dbReference type="InterPro" id="IPR004878">
    <property type="entry name" value="Otopetrin"/>
</dbReference>
<evidence type="ECO:0000256" key="10">
    <source>
        <dbReference type="ARBA" id="ARBA00023303"/>
    </source>
</evidence>
<evidence type="ECO:0000256" key="2">
    <source>
        <dbReference type="ARBA" id="ARBA00006513"/>
    </source>
</evidence>
<accession>A0A9Q0MVB5</accession>
<evidence type="ECO:0000256" key="4">
    <source>
        <dbReference type="ARBA" id="ARBA00022475"/>
    </source>
</evidence>
<dbReference type="PANTHER" id="PTHR21522">
    <property type="entry name" value="PROTON CHANNEL OTOP"/>
    <property type="match status" value="1"/>
</dbReference>
<evidence type="ECO:0000256" key="3">
    <source>
        <dbReference type="ARBA" id="ARBA00022448"/>
    </source>
</evidence>
<name>A0A9Q0MVB5_9DIPT</name>
<dbReference type="GO" id="GO:0015252">
    <property type="term" value="F:proton channel activity"/>
    <property type="evidence" value="ECO:0007669"/>
    <property type="project" value="InterPro"/>
</dbReference>
<keyword evidence="6" id="KW-0375">Hydrogen ion transport</keyword>
<keyword evidence="7 11" id="KW-1133">Transmembrane helix</keyword>
<keyword evidence="8" id="KW-0406">Ion transport</keyword>
<feature type="transmembrane region" description="Helical" evidence="11">
    <location>
        <begin position="570"/>
        <end position="588"/>
    </location>
</feature>
<dbReference type="AlphaFoldDB" id="A0A9Q0MVB5"/>
<evidence type="ECO:0000256" key="5">
    <source>
        <dbReference type="ARBA" id="ARBA00022692"/>
    </source>
</evidence>
<dbReference type="Proteomes" id="UP001151699">
    <property type="component" value="Chromosome X"/>
</dbReference>
<dbReference type="OrthoDB" id="6429739at2759"/>
<dbReference type="EMBL" id="WJQU01000003">
    <property type="protein sequence ID" value="KAJ6638666.1"/>
    <property type="molecule type" value="Genomic_DNA"/>
</dbReference>
<feature type="transmembrane region" description="Helical" evidence="11">
    <location>
        <begin position="196"/>
        <end position="218"/>
    </location>
</feature>
<feature type="transmembrane region" description="Helical" evidence="11">
    <location>
        <begin position="162"/>
        <end position="184"/>
    </location>
</feature>
<keyword evidence="10" id="KW-0407">Ion channel</keyword>
<comment type="subcellular location">
    <subcellularLocation>
        <location evidence="1">Cell membrane</location>
        <topology evidence="1">Multi-pass membrane protein</topology>
    </subcellularLocation>
</comment>
<evidence type="ECO:0000256" key="9">
    <source>
        <dbReference type="ARBA" id="ARBA00023136"/>
    </source>
</evidence>
<organism evidence="12 13">
    <name type="scientific">Pseudolycoriella hygida</name>
    <dbReference type="NCBI Taxonomy" id="35572"/>
    <lineage>
        <taxon>Eukaryota</taxon>
        <taxon>Metazoa</taxon>
        <taxon>Ecdysozoa</taxon>
        <taxon>Arthropoda</taxon>
        <taxon>Hexapoda</taxon>
        <taxon>Insecta</taxon>
        <taxon>Pterygota</taxon>
        <taxon>Neoptera</taxon>
        <taxon>Endopterygota</taxon>
        <taxon>Diptera</taxon>
        <taxon>Nematocera</taxon>
        <taxon>Sciaroidea</taxon>
        <taxon>Sciaridae</taxon>
        <taxon>Pseudolycoriella</taxon>
    </lineage>
</organism>
<evidence type="ECO:0000256" key="8">
    <source>
        <dbReference type="ARBA" id="ARBA00023065"/>
    </source>
</evidence>
<dbReference type="PANTHER" id="PTHR21522:SF30">
    <property type="entry name" value="GH01206P"/>
    <property type="match status" value="1"/>
</dbReference>
<proteinExistence type="inferred from homology"/>
<keyword evidence="13" id="KW-1185">Reference proteome</keyword>
<keyword evidence="4" id="KW-1003">Cell membrane</keyword>
<feature type="transmembrane region" description="Helical" evidence="11">
    <location>
        <begin position="434"/>
        <end position="454"/>
    </location>
</feature>
<dbReference type="Pfam" id="PF03189">
    <property type="entry name" value="Otopetrin"/>
    <property type="match status" value="1"/>
</dbReference>
<keyword evidence="3" id="KW-0813">Transport</keyword>
<sequence>MNDTPQRLPSTSEVNEKLLSAQNGQLVVSNPHDSNNLIVKASPGLQHLNRNINLNLSSEPGSIVALNTIHEINLSRRPSALLQDLLSTRRPSAVMAAIRTPNMHNHRPRMLGSLHELTPSPSIKSLSQYQQNNYSSNGQPNDRNNEHAQMYRKKNRKIGDDALSSALSALYAKVIVILGVALPITEILTSRIPKNIYTGFYLYLYSVSIAFVVFVYTAHVRNRAVFSLLKTYHEKTNSGYQMKKRVPHFGSFYLRVGAISFGIGTMVYSGLEFGQYFEMNNNSDCRNIMVALTPAARMALSIFQMQFIFLNTTELDMGKRRVIARFGLMHMIATNLCEWLYVLVEETKHEIHQLVHSGLAEKYHSIPATFTTSSSPPTTTATTTEMTTIPIDSNVEFAALIGNGTFNDSAQLSQFTDCARTNIMGALVQNAAPFLFPCTIEYSLICAVILFEMWKKVKNMPSIERYRRNSIKPNAAHAHKSAHQFSVDCSRAHRGMFAGIIVIVLTIICLIMYFVMYKEEGYQHLAIREVTIVEILLYSLTTCAVGLAVWKMRDLKFQQKASSDRHADTVGLDCTLLVLAQAGVYVYGMFSIMGSYFTLDDEHGIDGLVSEIMGLLQTSLQTLFILNGCWRRCRGAEQQRTKPGREIVTFLLISNTAMWFINTLIKGRAGFRPTHLHLYGIWAWTVITHVSMPLAIFYRFHSTICLFDIWKSAYKAKHSEH</sequence>
<evidence type="ECO:0000256" key="11">
    <source>
        <dbReference type="SAM" id="Phobius"/>
    </source>
</evidence>
<feature type="transmembrane region" description="Helical" evidence="11">
    <location>
        <begin position="647"/>
        <end position="665"/>
    </location>
</feature>
<gene>
    <name evidence="12" type="primary">OtopLc_1</name>
    <name evidence="12" type="ORF">Bhyg_11403</name>
</gene>